<evidence type="ECO:0000313" key="2">
    <source>
        <dbReference type="Proteomes" id="UP000186666"/>
    </source>
</evidence>
<comment type="caution">
    <text evidence="1">The sequence shown here is derived from an EMBL/GenBank/DDBJ whole genome shotgun (WGS) entry which is preliminary data.</text>
</comment>
<dbReference type="EMBL" id="FTNK01000002">
    <property type="protein sequence ID" value="SIQ44961.1"/>
    <property type="molecule type" value="Genomic_DNA"/>
</dbReference>
<evidence type="ECO:0000313" key="1">
    <source>
        <dbReference type="EMBL" id="SIQ44961.1"/>
    </source>
</evidence>
<dbReference type="SUPFAM" id="SSF55729">
    <property type="entry name" value="Acyl-CoA N-acyltransferases (Nat)"/>
    <property type="match status" value="1"/>
</dbReference>
<organism evidence="1 2">
    <name type="scientific">Paenibacillus macquariensis</name>
    <dbReference type="NCBI Taxonomy" id="948756"/>
    <lineage>
        <taxon>Bacteria</taxon>
        <taxon>Bacillati</taxon>
        <taxon>Bacillota</taxon>
        <taxon>Bacilli</taxon>
        <taxon>Bacillales</taxon>
        <taxon>Paenibacillaceae</taxon>
        <taxon>Paenibacillus</taxon>
    </lineage>
</organism>
<dbReference type="Proteomes" id="UP000186666">
    <property type="component" value="Unassembled WGS sequence"/>
</dbReference>
<sequence>MYIKTDRLLIRKFEVINWKAVHEYTSDINVMKYLPAGIFSEEDAKEFINKNTGDNA</sequence>
<gene>
    <name evidence="1" type="ORF">SAMN05421578_10242</name>
</gene>
<accession>A0ABY1JM47</accession>
<dbReference type="InterPro" id="IPR016181">
    <property type="entry name" value="Acyl_CoA_acyltransferase"/>
</dbReference>
<protein>
    <submittedName>
        <fullName evidence="1">Uncharacterized protein</fullName>
    </submittedName>
</protein>
<name>A0ABY1JM47_9BACL</name>
<reference evidence="1 2" key="1">
    <citation type="submission" date="2017-01" db="EMBL/GenBank/DDBJ databases">
        <authorList>
            <person name="Varghese N."/>
            <person name="Submissions S."/>
        </authorList>
    </citation>
    <scope>NUCLEOTIDE SEQUENCE [LARGE SCALE GENOMIC DNA]</scope>
    <source>
        <strain evidence="1 2">ATCC 23464</strain>
    </source>
</reference>
<keyword evidence="2" id="KW-1185">Reference proteome</keyword>
<proteinExistence type="predicted"/>
<dbReference type="Gene3D" id="3.40.630.30">
    <property type="match status" value="1"/>
</dbReference>